<organism evidence="1 2">
    <name type="scientific">Paraburkholderia rhynchosiae</name>
    <dbReference type="NCBI Taxonomy" id="487049"/>
    <lineage>
        <taxon>Bacteria</taxon>
        <taxon>Pseudomonadati</taxon>
        <taxon>Pseudomonadota</taxon>
        <taxon>Betaproteobacteria</taxon>
        <taxon>Burkholderiales</taxon>
        <taxon>Burkholderiaceae</taxon>
        <taxon>Paraburkholderia</taxon>
    </lineage>
</organism>
<proteinExistence type="predicted"/>
<reference evidence="1 2" key="1">
    <citation type="submission" date="2020-04" db="EMBL/GenBank/DDBJ databases">
        <authorList>
            <person name="De Canck E."/>
        </authorList>
    </citation>
    <scope>NUCLEOTIDE SEQUENCE [LARGE SCALE GENOMIC DNA]</scope>
    <source>
        <strain evidence="1 2">LMG 27174</strain>
    </source>
</reference>
<sequence length="71" mass="7424">MADTAEASGAADAVLVKMTQDGRNVEVISGQVCLAGVGEADHRVPLPEHRNPQMIAHVLPGGPRMWPAGCH</sequence>
<dbReference type="EMBL" id="CADIJZ010000006">
    <property type="protein sequence ID" value="CAB3670651.1"/>
    <property type="molecule type" value="Genomic_DNA"/>
</dbReference>
<dbReference type="Proteomes" id="UP000494205">
    <property type="component" value="Unassembled WGS sequence"/>
</dbReference>
<gene>
    <name evidence="1" type="ORF">LMG27174_02137</name>
</gene>
<evidence type="ECO:0000313" key="1">
    <source>
        <dbReference type="EMBL" id="CAB3670651.1"/>
    </source>
</evidence>
<dbReference type="RefSeq" id="WP_244201157.1">
    <property type="nucleotide sequence ID" value="NZ_CADIJZ010000006.1"/>
</dbReference>
<evidence type="ECO:0000313" key="2">
    <source>
        <dbReference type="Proteomes" id="UP000494205"/>
    </source>
</evidence>
<dbReference type="AlphaFoldDB" id="A0A6J5AT70"/>
<protein>
    <submittedName>
        <fullName evidence="1">Uncharacterized protein</fullName>
    </submittedName>
</protein>
<accession>A0A6J5AT70</accession>
<name>A0A6J5AT70_9BURK</name>